<evidence type="ECO:0000313" key="2">
    <source>
        <dbReference type="Proteomes" id="UP000230251"/>
    </source>
</evidence>
<sequence>MSETMLEKILLKVIEMDEKINNLPNIFVTKEEFHKAMDHITTSFDHFTRMYERLDLEILSVRSKNYRLEDRVEIIESKLGLES</sequence>
<gene>
    <name evidence="1" type="ORF">CO057_01565</name>
</gene>
<comment type="caution">
    <text evidence="1">The sequence shown here is derived from an EMBL/GenBank/DDBJ whole genome shotgun (WGS) entry which is preliminary data.</text>
</comment>
<accession>A0A2M8EPS1</accession>
<dbReference type="EMBL" id="PFSI01000024">
    <property type="protein sequence ID" value="PJC24677.1"/>
    <property type="molecule type" value="Genomic_DNA"/>
</dbReference>
<name>A0A2M8EPS1_9BACT</name>
<reference evidence="2" key="1">
    <citation type="submission" date="2017-09" db="EMBL/GenBank/DDBJ databases">
        <title>Depth-based differentiation of microbial function through sediment-hosted aquifers and enrichment of novel symbionts in the deep terrestrial subsurface.</title>
        <authorList>
            <person name="Probst A.J."/>
            <person name="Ladd B."/>
            <person name="Jarett J.K."/>
            <person name="Geller-Mcgrath D.E."/>
            <person name="Sieber C.M.K."/>
            <person name="Emerson J.B."/>
            <person name="Anantharaman K."/>
            <person name="Thomas B.C."/>
            <person name="Malmstrom R."/>
            <person name="Stieglmeier M."/>
            <person name="Klingl A."/>
            <person name="Woyke T."/>
            <person name="Ryan C.M."/>
            <person name="Banfield J.F."/>
        </authorList>
    </citation>
    <scope>NUCLEOTIDE SEQUENCE [LARGE SCALE GENOMIC DNA]</scope>
</reference>
<proteinExistence type="predicted"/>
<dbReference type="Proteomes" id="UP000230251">
    <property type="component" value="Unassembled WGS sequence"/>
</dbReference>
<protein>
    <submittedName>
        <fullName evidence="1">Uncharacterized protein</fullName>
    </submittedName>
</protein>
<dbReference type="AlphaFoldDB" id="A0A2M8EPS1"/>
<evidence type="ECO:0000313" key="1">
    <source>
        <dbReference type="EMBL" id="PJC24677.1"/>
    </source>
</evidence>
<organism evidence="1 2">
    <name type="scientific">Candidatus Uhrbacteria bacterium CG_4_9_14_0_2_um_filter_41_50</name>
    <dbReference type="NCBI Taxonomy" id="1975031"/>
    <lineage>
        <taxon>Bacteria</taxon>
        <taxon>Candidatus Uhriibacteriota</taxon>
    </lineage>
</organism>